<keyword evidence="1" id="KW-0732">Signal</keyword>
<dbReference type="EMBL" id="JAABOO010000003">
    <property type="protein sequence ID" value="NER14401.1"/>
    <property type="molecule type" value="Genomic_DNA"/>
</dbReference>
<sequence>MKILKPIAMLFIMLLFISCTGDSDNNEPDPVNVDDTNLSAIEAEILQLVNNHRRSQGSGTLEHNDIAYEAALEHTNYMISQGRISHDNFSQRADELYQRIPFQTIAENVAFRYPTAEAIVEAWLNSSGHRQNIEGNFTHTAICARKDSNGDYYFTQLFYRL</sequence>
<dbReference type="PANTHER" id="PTHR31157:SF1">
    <property type="entry name" value="SCP DOMAIN-CONTAINING PROTEIN"/>
    <property type="match status" value="1"/>
</dbReference>
<dbReference type="InterPro" id="IPR035940">
    <property type="entry name" value="CAP_sf"/>
</dbReference>
<dbReference type="CDD" id="cd05379">
    <property type="entry name" value="CAP_bacterial"/>
    <property type="match status" value="1"/>
</dbReference>
<evidence type="ECO:0000259" key="2">
    <source>
        <dbReference type="Pfam" id="PF00188"/>
    </source>
</evidence>
<dbReference type="PROSITE" id="PS51257">
    <property type="entry name" value="PROKAR_LIPOPROTEIN"/>
    <property type="match status" value="1"/>
</dbReference>
<evidence type="ECO:0000313" key="4">
    <source>
        <dbReference type="Proteomes" id="UP000468581"/>
    </source>
</evidence>
<dbReference type="InterPro" id="IPR014044">
    <property type="entry name" value="CAP_dom"/>
</dbReference>
<dbReference type="Proteomes" id="UP000468581">
    <property type="component" value="Unassembled WGS sequence"/>
</dbReference>
<name>A0A6P0UM33_9FLAO</name>
<evidence type="ECO:0000256" key="1">
    <source>
        <dbReference type="SAM" id="SignalP"/>
    </source>
</evidence>
<dbReference type="AlphaFoldDB" id="A0A6P0UM33"/>
<feature type="chain" id="PRO_5026947604" evidence="1">
    <location>
        <begin position="22"/>
        <end position="161"/>
    </location>
</feature>
<protein>
    <submittedName>
        <fullName evidence="3">CAP domain-containing protein</fullName>
    </submittedName>
</protein>
<proteinExistence type="predicted"/>
<reference evidence="3 4" key="1">
    <citation type="submission" date="2020-01" db="EMBL/GenBank/DDBJ databases">
        <title>Leptobacterium flavescens.</title>
        <authorList>
            <person name="Wang G."/>
        </authorList>
    </citation>
    <scope>NUCLEOTIDE SEQUENCE [LARGE SCALE GENOMIC DNA]</scope>
    <source>
        <strain evidence="3 4">KCTC 22160</strain>
    </source>
</reference>
<dbReference type="Gene3D" id="3.40.33.10">
    <property type="entry name" value="CAP"/>
    <property type="match status" value="1"/>
</dbReference>
<dbReference type="PANTHER" id="PTHR31157">
    <property type="entry name" value="SCP DOMAIN-CONTAINING PROTEIN"/>
    <property type="match status" value="1"/>
</dbReference>
<comment type="caution">
    <text evidence="3">The sequence shown here is derived from an EMBL/GenBank/DDBJ whole genome shotgun (WGS) entry which is preliminary data.</text>
</comment>
<dbReference type="SUPFAM" id="SSF55797">
    <property type="entry name" value="PR-1-like"/>
    <property type="match status" value="1"/>
</dbReference>
<feature type="domain" description="SCP" evidence="2">
    <location>
        <begin position="46"/>
        <end position="158"/>
    </location>
</feature>
<feature type="signal peptide" evidence="1">
    <location>
        <begin position="1"/>
        <end position="21"/>
    </location>
</feature>
<accession>A0A6P0UM33</accession>
<evidence type="ECO:0000313" key="3">
    <source>
        <dbReference type="EMBL" id="NER14401.1"/>
    </source>
</evidence>
<dbReference type="RefSeq" id="WP_163607694.1">
    <property type="nucleotide sequence ID" value="NZ_JAABOO010000003.1"/>
</dbReference>
<keyword evidence="4" id="KW-1185">Reference proteome</keyword>
<gene>
    <name evidence="3" type="ORF">GWK08_13185</name>
</gene>
<dbReference type="Pfam" id="PF00188">
    <property type="entry name" value="CAP"/>
    <property type="match status" value="1"/>
</dbReference>
<organism evidence="3 4">
    <name type="scientific">Leptobacterium flavescens</name>
    <dbReference type="NCBI Taxonomy" id="472055"/>
    <lineage>
        <taxon>Bacteria</taxon>
        <taxon>Pseudomonadati</taxon>
        <taxon>Bacteroidota</taxon>
        <taxon>Flavobacteriia</taxon>
        <taxon>Flavobacteriales</taxon>
        <taxon>Flavobacteriaceae</taxon>
        <taxon>Leptobacterium</taxon>
    </lineage>
</organism>